<feature type="compositionally biased region" description="Basic and acidic residues" evidence="1">
    <location>
        <begin position="19"/>
        <end position="30"/>
    </location>
</feature>
<sequence>MSSSEDVTDALRRHPAARGPEDGAEPKEVHAPAAAAPPPPSLTALTCVLRDSALRTICSGVGEAQRGHGDGQAHPGTVGELQGCGRTLAEICRSAILQGRCLHILTADST</sequence>
<name>A0A9D3TCQ8_MEGAT</name>
<evidence type="ECO:0000313" key="2">
    <source>
        <dbReference type="EMBL" id="KAG7478357.1"/>
    </source>
</evidence>
<keyword evidence="3" id="KW-1185">Reference proteome</keyword>
<organism evidence="2 3">
    <name type="scientific">Megalops atlanticus</name>
    <name type="common">Tarpon</name>
    <name type="synonym">Clupea gigantea</name>
    <dbReference type="NCBI Taxonomy" id="7932"/>
    <lineage>
        <taxon>Eukaryota</taxon>
        <taxon>Metazoa</taxon>
        <taxon>Chordata</taxon>
        <taxon>Craniata</taxon>
        <taxon>Vertebrata</taxon>
        <taxon>Euteleostomi</taxon>
        <taxon>Actinopterygii</taxon>
        <taxon>Neopterygii</taxon>
        <taxon>Teleostei</taxon>
        <taxon>Elopiformes</taxon>
        <taxon>Megalopidae</taxon>
        <taxon>Megalops</taxon>
    </lineage>
</organism>
<comment type="caution">
    <text evidence="2">The sequence shown here is derived from an EMBL/GenBank/DDBJ whole genome shotgun (WGS) entry which is preliminary data.</text>
</comment>
<protein>
    <submittedName>
        <fullName evidence="2">Uncharacterized protein</fullName>
    </submittedName>
</protein>
<dbReference type="EMBL" id="JAFDVH010000005">
    <property type="protein sequence ID" value="KAG7478357.1"/>
    <property type="molecule type" value="Genomic_DNA"/>
</dbReference>
<evidence type="ECO:0000256" key="1">
    <source>
        <dbReference type="SAM" id="MobiDB-lite"/>
    </source>
</evidence>
<feature type="region of interest" description="Disordered" evidence="1">
    <location>
        <begin position="1"/>
        <end position="41"/>
    </location>
</feature>
<accession>A0A9D3TCQ8</accession>
<gene>
    <name evidence="2" type="ORF">MATL_G00079630</name>
</gene>
<dbReference type="Proteomes" id="UP001046870">
    <property type="component" value="Chromosome 5"/>
</dbReference>
<dbReference type="AlphaFoldDB" id="A0A9D3TCQ8"/>
<proteinExistence type="predicted"/>
<evidence type="ECO:0000313" key="3">
    <source>
        <dbReference type="Proteomes" id="UP001046870"/>
    </source>
</evidence>
<reference evidence="2" key="1">
    <citation type="submission" date="2021-01" db="EMBL/GenBank/DDBJ databases">
        <authorList>
            <person name="Zahm M."/>
            <person name="Roques C."/>
            <person name="Cabau C."/>
            <person name="Klopp C."/>
            <person name="Donnadieu C."/>
            <person name="Jouanno E."/>
            <person name="Lampietro C."/>
            <person name="Louis A."/>
            <person name="Herpin A."/>
            <person name="Echchiki A."/>
            <person name="Berthelot C."/>
            <person name="Parey E."/>
            <person name="Roest-Crollius H."/>
            <person name="Braasch I."/>
            <person name="Postlethwait J."/>
            <person name="Bobe J."/>
            <person name="Montfort J."/>
            <person name="Bouchez O."/>
            <person name="Begum T."/>
            <person name="Mejri S."/>
            <person name="Adams A."/>
            <person name="Chen W.-J."/>
            <person name="Guiguen Y."/>
        </authorList>
    </citation>
    <scope>NUCLEOTIDE SEQUENCE</scope>
    <source>
        <strain evidence="2">YG-15Mar2019-1</strain>
        <tissue evidence="2">Brain</tissue>
    </source>
</reference>